<dbReference type="Gene3D" id="3.90.470.10">
    <property type="entry name" value="Ribosomal protein L22/L17"/>
    <property type="match status" value="1"/>
</dbReference>
<dbReference type="InterPro" id="IPR018260">
    <property type="entry name" value="Ribosomal_uL22_CS"/>
</dbReference>
<proteinExistence type="inferred from homology"/>
<dbReference type="InterPro" id="IPR036394">
    <property type="entry name" value="Ribosomal_uL22_sf"/>
</dbReference>
<dbReference type="GO" id="GO:0019843">
    <property type="term" value="F:rRNA binding"/>
    <property type="evidence" value="ECO:0007669"/>
    <property type="project" value="UniProtKB-UniRule"/>
</dbReference>
<accession>A0A2J6NA73</accession>
<comment type="caution">
    <text evidence="9">The sequence shown here is derived from an EMBL/GenBank/DDBJ whole genome shotgun (WGS) entry which is preliminary data.</text>
</comment>
<dbReference type="EMBL" id="PNIM01000007">
    <property type="protein sequence ID" value="PMB75730.1"/>
    <property type="molecule type" value="Genomic_DNA"/>
</dbReference>
<evidence type="ECO:0000256" key="6">
    <source>
        <dbReference type="RuleBase" id="RU004007"/>
    </source>
</evidence>
<name>A0A2J6NA73_9CREN</name>
<dbReference type="Pfam" id="PF00237">
    <property type="entry name" value="Ribosomal_L22"/>
    <property type="match status" value="1"/>
</dbReference>
<dbReference type="PANTHER" id="PTHR11593:SF10">
    <property type="entry name" value="60S RIBOSOMAL PROTEIN L17"/>
    <property type="match status" value="1"/>
</dbReference>
<dbReference type="PROSITE" id="PS00464">
    <property type="entry name" value="RIBOSOMAL_L22"/>
    <property type="match status" value="1"/>
</dbReference>
<sequence>MGEWNYSLKLEDESKIAKAVMRDLPISPKKVHNLARAVNGMMLQDAKKYLERVIAKEEAVPHFIHRKKIPHHKGLSERWGIPMGKYPVKAAKFLLKALNNVEANAESKELDAEKLKIIHLSVQQGYTLKRYMPRAFGRSTPKFKRYSNIEVIVKEV</sequence>
<dbReference type="GO" id="GO:0022625">
    <property type="term" value="C:cytosolic large ribosomal subunit"/>
    <property type="evidence" value="ECO:0007669"/>
    <property type="project" value="UniProtKB-UniRule"/>
</dbReference>
<dbReference type="InterPro" id="IPR005721">
    <property type="entry name" value="Ribosomal_uL22_euk/arc"/>
</dbReference>
<evidence type="ECO:0000256" key="7">
    <source>
        <dbReference type="SAM" id="Coils"/>
    </source>
</evidence>
<reference evidence="8" key="2">
    <citation type="journal article" date="2020" name="mSystems">
        <title>Genome- and Community-Level Interaction Insights into Carbon Utilization and Element Cycling Functions of Hydrothermarchaeota in Hydrothermal Sediment.</title>
        <authorList>
            <person name="Zhou Z."/>
            <person name="Liu Y."/>
            <person name="Xu W."/>
            <person name="Pan J."/>
            <person name="Luo Z.H."/>
            <person name="Li M."/>
        </authorList>
    </citation>
    <scope>NUCLEOTIDE SEQUENCE [LARGE SCALE GENOMIC DNA]</scope>
    <source>
        <strain evidence="8">SpSt-1261</strain>
    </source>
</reference>
<evidence type="ECO:0000256" key="1">
    <source>
        <dbReference type="ARBA" id="ARBA00009451"/>
    </source>
</evidence>
<dbReference type="Proteomes" id="UP000237153">
    <property type="component" value="Unassembled WGS sequence"/>
</dbReference>
<dbReference type="Proteomes" id="UP000886076">
    <property type="component" value="Unassembled WGS sequence"/>
</dbReference>
<organism evidence="9 10">
    <name type="scientific">Fervidicoccus fontis</name>
    <dbReference type="NCBI Taxonomy" id="683846"/>
    <lineage>
        <taxon>Archaea</taxon>
        <taxon>Thermoproteota</taxon>
        <taxon>Thermoprotei</taxon>
        <taxon>Fervidicoccales</taxon>
        <taxon>Fervidicoccaceae</taxon>
        <taxon>Fervidicoccus</taxon>
    </lineage>
</organism>
<keyword evidence="3 4" id="KW-0687">Ribonucleoprotein</keyword>
<dbReference type="NCBIfam" id="TIGR01038">
    <property type="entry name" value="uL22_arch_euk"/>
    <property type="match status" value="1"/>
</dbReference>
<keyword evidence="2 4" id="KW-0689">Ribosomal protein</keyword>
<comment type="function">
    <text evidence="4">The globular domain of the protein is located near the polypeptide exit tunnel on the outside of the subunit, while an extended beta-hairpin is found that lines the wall of the exit tunnel in the center of the 70S ribosome.</text>
</comment>
<dbReference type="NCBIfam" id="NF003260">
    <property type="entry name" value="PRK04223.1"/>
    <property type="match status" value="1"/>
</dbReference>
<dbReference type="GO" id="GO:0002181">
    <property type="term" value="P:cytoplasmic translation"/>
    <property type="evidence" value="ECO:0007669"/>
    <property type="project" value="TreeGrafter"/>
</dbReference>
<dbReference type="HAMAP" id="MF_01331_A">
    <property type="entry name" value="Ribosomal_uL22_A"/>
    <property type="match status" value="1"/>
</dbReference>
<dbReference type="PANTHER" id="PTHR11593">
    <property type="entry name" value="60S RIBOSOMAL PROTEIN L17"/>
    <property type="match status" value="1"/>
</dbReference>
<protein>
    <recommendedName>
        <fullName evidence="4">Large ribosomal subunit protein uL22</fullName>
    </recommendedName>
</protein>
<dbReference type="GO" id="GO:0003735">
    <property type="term" value="F:structural constituent of ribosome"/>
    <property type="evidence" value="ECO:0007669"/>
    <property type="project" value="UniProtKB-UniRule"/>
</dbReference>
<evidence type="ECO:0000313" key="9">
    <source>
        <dbReference type="EMBL" id="PMB75730.1"/>
    </source>
</evidence>
<dbReference type="InterPro" id="IPR057265">
    <property type="entry name" value="Ribosomal_uL22_arc-type"/>
</dbReference>
<feature type="coiled-coil region" evidence="7">
    <location>
        <begin position="91"/>
        <end position="118"/>
    </location>
</feature>
<evidence type="ECO:0000256" key="2">
    <source>
        <dbReference type="ARBA" id="ARBA00022980"/>
    </source>
</evidence>
<keyword evidence="7" id="KW-0175">Coiled coil</keyword>
<evidence type="ECO:0000256" key="4">
    <source>
        <dbReference type="HAMAP-Rule" id="MF_01331"/>
    </source>
</evidence>
<dbReference type="RefSeq" id="WP_272985505.1">
    <property type="nucleotide sequence ID" value="NZ_DSFH01000054.1"/>
</dbReference>
<evidence type="ECO:0000256" key="3">
    <source>
        <dbReference type="ARBA" id="ARBA00023274"/>
    </source>
</evidence>
<dbReference type="EMBL" id="DSFH01000054">
    <property type="protein sequence ID" value="HEW64182.1"/>
    <property type="molecule type" value="Genomic_DNA"/>
</dbReference>
<reference evidence="9 10" key="1">
    <citation type="submission" date="2018-01" db="EMBL/GenBank/DDBJ databases">
        <title>Metagenomic assembled genomes from two thermal pools in the Uzon Caldera, Kamchatka, Russia.</title>
        <authorList>
            <person name="Wilkins L."/>
            <person name="Ettinger C."/>
        </authorList>
    </citation>
    <scope>NUCLEOTIDE SEQUENCE [LARGE SCALE GENOMIC DNA]</scope>
    <source>
        <strain evidence="9">ZAV-06</strain>
    </source>
</reference>
<dbReference type="InterPro" id="IPR001063">
    <property type="entry name" value="Ribosomal_uL22"/>
</dbReference>
<dbReference type="AlphaFoldDB" id="A0A2J6NA73"/>
<keyword evidence="4 6" id="KW-0699">rRNA-binding</keyword>
<comment type="subunit">
    <text evidence="4 6">Part of the 50S ribosomal subunit.</text>
</comment>
<keyword evidence="4 6" id="KW-0694">RNA-binding</keyword>
<gene>
    <name evidence="4" type="primary">rpl22</name>
    <name evidence="9" type="ORF">C0188_01930</name>
    <name evidence="8" type="ORF">ENO39_03900</name>
</gene>
<evidence type="ECO:0000313" key="8">
    <source>
        <dbReference type="EMBL" id="HEW64182.1"/>
    </source>
</evidence>
<evidence type="ECO:0000256" key="5">
    <source>
        <dbReference type="RuleBase" id="RU004005"/>
    </source>
</evidence>
<evidence type="ECO:0000313" key="10">
    <source>
        <dbReference type="Proteomes" id="UP000237153"/>
    </source>
</evidence>
<comment type="function">
    <text evidence="4 6">This protein binds specifically to 23S rRNA. It makes multiple contacts with different domains of the 23S rRNA in the assembled 50S subunit and ribosome.</text>
</comment>
<dbReference type="SUPFAM" id="SSF54843">
    <property type="entry name" value="Ribosomal protein L22"/>
    <property type="match status" value="1"/>
</dbReference>
<comment type="similarity">
    <text evidence="1 4 5">Belongs to the universal ribosomal protein uL22 family.</text>
</comment>